<accession>A0A4R6E3K2</accession>
<dbReference type="PROSITE" id="PS50110">
    <property type="entry name" value="RESPONSE_REGULATORY"/>
    <property type="match status" value="1"/>
</dbReference>
<proteinExistence type="predicted"/>
<dbReference type="RefSeq" id="WP_133590413.1">
    <property type="nucleotide sequence ID" value="NZ_SNVV01000006.1"/>
</dbReference>
<feature type="domain" description="Response regulatory" evidence="2">
    <location>
        <begin position="10"/>
        <end position="133"/>
    </location>
</feature>
<dbReference type="InterPro" id="IPR052893">
    <property type="entry name" value="TCS_response_regulator"/>
</dbReference>
<evidence type="ECO:0000313" key="3">
    <source>
        <dbReference type="EMBL" id="TDN52371.1"/>
    </source>
</evidence>
<keyword evidence="4" id="KW-1185">Reference proteome</keyword>
<dbReference type="SUPFAM" id="SSF52172">
    <property type="entry name" value="CheY-like"/>
    <property type="match status" value="1"/>
</dbReference>
<sequence length="145" mass="16320">MSDVLPTARPILLVEDNPADLDLTRRAFNRRHLVNPLLVARDGQEALDFLPRWSAGEPLPLVVLLDLKLPKVHGLDVLRQYKREEVSRSVPVVVLTTSDEDADIETAYTLGANSYILKPVDFDKFTQVASQIELYWCALNKPARA</sequence>
<dbReference type="PANTHER" id="PTHR44520:SF1">
    <property type="entry name" value="TWO-COMPONENT SYSTEM REGULATORY PROTEIN"/>
    <property type="match status" value="1"/>
</dbReference>
<dbReference type="EMBL" id="SNVV01000006">
    <property type="protein sequence ID" value="TDN52371.1"/>
    <property type="molecule type" value="Genomic_DNA"/>
</dbReference>
<dbReference type="SMART" id="SM00448">
    <property type="entry name" value="REC"/>
    <property type="match status" value="1"/>
</dbReference>
<dbReference type="OrthoDB" id="9793549at2"/>
<dbReference type="Pfam" id="PF00072">
    <property type="entry name" value="Response_reg"/>
    <property type="match status" value="1"/>
</dbReference>
<dbReference type="InterPro" id="IPR011006">
    <property type="entry name" value="CheY-like_superfamily"/>
</dbReference>
<comment type="caution">
    <text evidence="3">The sequence shown here is derived from an EMBL/GenBank/DDBJ whole genome shotgun (WGS) entry which is preliminary data.</text>
</comment>
<dbReference type="InterPro" id="IPR001789">
    <property type="entry name" value="Sig_transdc_resp-reg_receiver"/>
</dbReference>
<feature type="modified residue" description="4-aspartylphosphate" evidence="1">
    <location>
        <position position="66"/>
    </location>
</feature>
<dbReference type="CDD" id="cd17557">
    <property type="entry name" value="REC_Rcp-like"/>
    <property type="match status" value="1"/>
</dbReference>
<reference evidence="3 4" key="1">
    <citation type="submission" date="2019-03" db="EMBL/GenBank/DDBJ databases">
        <title>Genomic Encyclopedia of Type Strains, Phase IV (KMG-IV): sequencing the most valuable type-strain genomes for metagenomic binning, comparative biology and taxonomic classification.</title>
        <authorList>
            <person name="Goeker M."/>
        </authorList>
    </citation>
    <scope>NUCLEOTIDE SEQUENCE [LARGE SCALE GENOMIC DNA]</scope>
    <source>
        <strain evidence="3 4">DSM 12121</strain>
    </source>
</reference>
<evidence type="ECO:0000313" key="4">
    <source>
        <dbReference type="Proteomes" id="UP000295129"/>
    </source>
</evidence>
<gene>
    <name evidence="3" type="ORF">C7389_10663</name>
</gene>
<dbReference type="Proteomes" id="UP000295129">
    <property type="component" value="Unassembled WGS sequence"/>
</dbReference>
<protein>
    <recommendedName>
        <fullName evidence="2">Response regulatory domain-containing protein</fullName>
    </recommendedName>
</protein>
<organism evidence="3 4">
    <name type="scientific">Azoarcus indigens</name>
    <dbReference type="NCBI Taxonomy" id="29545"/>
    <lineage>
        <taxon>Bacteria</taxon>
        <taxon>Pseudomonadati</taxon>
        <taxon>Pseudomonadota</taxon>
        <taxon>Betaproteobacteria</taxon>
        <taxon>Rhodocyclales</taxon>
        <taxon>Zoogloeaceae</taxon>
        <taxon>Azoarcus</taxon>
    </lineage>
</organism>
<dbReference type="AlphaFoldDB" id="A0A4R6E3K2"/>
<evidence type="ECO:0000259" key="2">
    <source>
        <dbReference type="PROSITE" id="PS50110"/>
    </source>
</evidence>
<keyword evidence="1" id="KW-0597">Phosphoprotein</keyword>
<name>A0A4R6E3K2_9RHOO</name>
<dbReference type="PANTHER" id="PTHR44520">
    <property type="entry name" value="RESPONSE REGULATOR RCP1-RELATED"/>
    <property type="match status" value="1"/>
</dbReference>
<dbReference type="Gene3D" id="3.40.50.2300">
    <property type="match status" value="1"/>
</dbReference>
<dbReference type="GO" id="GO:0000160">
    <property type="term" value="P:phosphorelay signal transduction system"/>
    <property type="evidence" value="ECO:0007669"/>
    <property type="project" value="InterPro"/>
</dbReference>
<evidence type="ECO:0000256" key="1">
    <source>
        <dbReference type="PROSITE-ProRule" id="PRU00169"/>
    </source>
</evidence>